<keyword evidence="3" id="KW-1185">Reference proteome</keyword>
<sequence>MQLLRGGERLAVSRKGLTLLAYLTLEGQALHRETAAALLWPHSSGLQNLRVELSALRRVGVSLGPARAATLQSPLSTDLDLWEEDQDPDLDRWLSALGPAPLSGLDDPAHPALAAWLARGRAALGARVRRALRRRLDREPPARAEDARRRLSTQGWHLDELPGPAPTALAATLAPVLARAQGEVQALLYTGRAASGRGELLSAALRAAGWHPVGVTVVPSVAHLLASLVLQLRRHLSPVLQAEADALLASSAGAERDLVALSGLLRHLGQPVAFVLRGAEGLNEDTARALGFMLNWPATLLLALITTPQGEGRVRAHLGTAAAPGRLTTAEHPPLTPAEVAALLPPGRAHDAVEILRQSEGWWPAARALAATPDVAVRRRLDPALRTLLATELRAALSDPDRLAPLAALPAPFAQAQALDVLTQEGATVPEAEATLRAALRSGILERVPASFQAALAPDRPVRPLDGEQPLAFVSELQRAMLAGVLDASARTRLRTWAPQPLTRTGPVQPWPAQALAAPTSLLGAEVRALGFGYRLLQAAHGFTLLRCGLPEHHAPELALQVGAPPAPRWHWQLAACVARRDAPAHHRPFALRLQRPGQPAPEVLLPALEVGRWVQLSGTGQGPVLEVLCAGANVVLHVANLTLRPEADAAGPPVAPA</sequence>
<name>A0A2T3WD09_9DEIO</name>
<accession>A0A2T3WD09</accession>
<comment type="caution">
    <text evidence="2">The sequence shown here is derived from an EMBL/GenBank/DDBJ whole genome shotgun (WGS) entry which is preliminary data.</text>
</comment>
<dbReference type="AlphaFoldDB" id="A0A2T3WD09"/>
<feature type="compositionally biased region" description="Basic and acidic residues" evidence="1">
    <location>
        <begin position="139"/>
        <end position="149"/>
    </location>
</feature>
<proteinExistence type="predicted"/>
<reference evidence="2 3" key="1">
    <citation type="submission" date="2018-03" db="EMBL/GenBank/DDBJ databases">
        <title>Draft genome of Deinococcus sp. OD32.</title>
        <authorList>
            <person name="Wang X.-P."/>
            <person name="Du Z.-J."/>
        </authorList>
    </citation>
    <scope>NUCLEOTIDE SEQUENCE [LARGE SCALE GENOMIC DNA]</scope>
    <source>
        <strain evidence="2 3">OD32</strain>
    </source>
</reference>
<dbReference type="Proteomes" id="UP000240317">
    <property type="component" value="Unassembled WGS sequence"/>
</dbReference>
<evidence type="ECO:0000313" key="2">
    <source>
        <dbReference type="EMBL" id="PTA69767.1"/>
    </source>
</evidence>
<feature type="region of interest" description="Disordered" evidence="1">
    <location>
        <begin position="139"/>
        <end position="158"/>
    </location>
</feature>
<evidence type="ECO:0000256" key="1">
    <source>
        <dbReference type="SAM" id="MobiDB-lite"/>
    </source>
</evidence>
<gene>
    <name evidence="2" type="ORF">C8263_01775</name>
</gene>
<protein>
    <submittedName>
        <fullName evidence="2">Uncharacterized protein</fullName>
    </submittedName>
</protein>
<dbReference type="EMBL" id="PYSV01000001">
    <property type="protein sequence ID" value="PTA69767.1"/>
    <property type="molecule type" value="Genomic_DNA"/>
</dbReference>
<evidence type="ECO:0000313" key="3">
    <source>
        <dbReference type="Proteomes" id="UP000240317"/>
    </source>
</evidence>
<organism evidence="2 3">
    <name type="scientific">Deinococcus arcticus</name>
    <dbReference type="NCBI Taxonomy" id="2136176"/>
    <lineage>
        <taxon>Bacteria</taxon>
        <taxon>Thermotogati</taxon>
        <taxon>Deinococcota</taxon>
        <taxon>Deinococci</taxon>
        <taxon>Deinococcales</taxon>
        <taxon>Deinococcaceae</taxon>
        <taxon>Deinococcus</taxon>
    </lineage>
</organism>